<dbReference type="PANTHER" id="PTHR46430">
    <property type="entry name" value="PROTEIN SKT5-RELATED"/>
    <property type="match status" value="1"/>
</dbReference>
<evidence type="ECO:0000313" key="3">
    <source>
        <dbReference type="EMBL" id="CDF87795.1"/>
    </source>
</evidence>
<dbReference type="InterPro" id="IPR051726">
    <property type="entry name" value="Chitin_Synth_Reg"/>
</dbReference>
<protein>
    <submittedName>
        <fullName evidence="3">BN860_14664g1_1</fullName>
    </submittedName>
</protein>
<dbReference type="InterPro" id="IPR011990">
    <property type="entry name" value="TPR-like_helical_dom_sf"/>
</dbReference>
<feature type="region of interest" description="Disordered" evidence="2">
    <location>
        <begin position="212"/>
        <end position="287"/>
    </location>
</feature>
<evidence type="ECO:0000313" key="4">
    <source>
        <dbReference type="Proteomes" id="UP000019375"/>
    </source>
</evidence>
<feature type="compositionally biased region" description="Low complexity" evidence="2">
    <location>
        <begin position="212"/>
        <end position="223"/>
    </location>
</feature>
<dbReference type="AlphaFoldDB" id="A0A8J2X5F2"/>
<dbReference type="Pfam" id="PF08238">
    <property type="entry name" value="Sel1"/>
    <property type="match status" value="7"/>
</dbReference>
<dbReference type="Gene3D" id="1.25.40.10">
    <property type="entry name" value="Tetratricopeptide repeat domain"/>
    <property type="match status" value="2"/>
</dbReference>
<dbReference type="Proteomes" id="UP000019375">
    <property type="component" value="Unassembled WGS sequence"/>
</dbReference>
<organism evidence="3 4">
    <name type="scientific">Zygosaccharomyces bailii (strain CLIB 213 / ATCC 58445 / CBS 680 / BCRC 21525 / NBRC 1098 / NCYC 1416 / NRRL Y-2227)</name>
    <dbReference type="NCBI Taxonomy" id="1333698"/>
    <lineage>
        <taxon>Eukaryota</taxon>
        <taxon>Fungi</taxon>
        <taxon>Dikarya</taxon>
        <taxon>Ascomycota</taxon>
        <taxon>Saccharomycotina</taxon>
        <taxon>Saccharomycetes</taxon>
        <taxon>Saccharomycetales</taxon>
        <taxon>Saccharomycetaceae</taxon>
        <taxon>Zygosaccharomyces</taxon>
    </lineage>
</organism>
<dbReference type="OrthoDB" id="272077at2759"/>
<feature type="compositionally biased region" description="Polar residues" evidence="2">
    <location>
        <begin position="47"/>
        <end position="64"/>
    </location>
</feature>
<proteinExistence type="predicted"/>
<accession>A0A8J2X5F2</accession>
<dbReference type="InterPro" id="IPR006597">
    <property type="entry name" value="Sel1-like"/>
</dbReference>
<dbReference type="EMBL" id="HG316454">
    <property type="protein sequence ID" value="CDF87795.1"/>
    <property type="molecule type" value="Genomic_DNA"/>
</dbReference>
<feature type="compositionally biased region" description="Low complexity" evidence="2">
    <location>
        <begin position="234"/>
        <end position="251"/>
    </location>
</feature>
<evidence type="ECO:0000256" key="2">
    <source>
        <dbReference type="SAM" id="MobiDB-lite"/>
    </source>
</evidence>
<name>A0A8J2X5F2_ZYGB2</name>
<evidence type="ECO:0000256" key="1">
    <source>
        <dbReference type="ARBA" id="ARBA00022737"/>
    </source>
</evidence>
<gene>
    <name evidence="3" type="ORF">BN860_14664g</name>
</gene>
<dbReference type="SUPFAM" id="SSF81901">
    <property type="entry name" value="HCP-like"/>
    <property type="match status" value="1"/>
</dbReference>
<keyword evidence="4" id="KW-1185">Reference proteome</keyword>
<keyword evidence="1" id="KW-0677">Repeat</keyword>
<sequence>MYKEKYRQGNPYGQQFEAFPQTVAREVVAPYPIEDADEVINPVPVFMSSTSNPQSDSTRSQNDNIVRRQKDPYETPFQYGLGPNLNSSDSLAEIRIPPTASMATGTHYSRDDHVPSLDPMPSIPVSVTAVPPPPPYEESETRILQEKAYRVDSPSQQQRTNVNGSESLEHNVNRFQGAQGDGIFNSAGNPRNFGKPDIIGIGGKVGMAATAGTTGKAGNIGNKAGKGRTGSIKSAESTRSAGSAGSAGSVGNTRHIENTGTGTTGASGRKTETVSGDGGAGEKERDLSEYSPRAIEFYKVYKATVADSTNFTHNVQIKWCETLLEYAFDEEFLCHYNINAEKLKRKLRPDESLKNQKVILGHSFRVLTKLVSQKCGPAMYLMGTLYSHQPYLQIKNKNIVDRNDKKALEYYCRAAKTNHSDACYRAGVCFEYQRGTPPEEFSKEHAMQKAFQYYERGAECCQNTSCMYKLGMFYLYGLSGQQHPLQALHWFKMASEKGDSPQALYELGKIYEFTSLPPQVQGVLTGNDIHRDPATALKYFHKCAMDSDYPLAQWKLGYCYEFGELQLPVIAKKSIAWYAKAALAQPKGNPMAMLALSGWYLTGAPDVLKPNDREAFKWAMKACEASDGKLSRAEYALACYYENGIGCRRDLHQAKAHFETATKLGHVKAKDRLERDF</sequence>
<dbReference type="PANTHER" id="PTHR46430:SF3">
    <property type="entry name" value="ACTIVATOR OF C KINASE PROTEIN 1"/>
    <property type="match status" value="1"/>
</dbReference>
<feature type="region of interest" description="Disordered" evidence="2">
    <location>
        <begin position="45"/>
        <end position="90"/>
    </location>
</feature>
<dbReference type="SMART" id="SM00671">
    <property type="entry name" value="SEL1"/>
    <property type="match status" value="7"/>
</dbReference>
<reference evidence="4" key="1">
    <citation type="journal article" date="2013" name="Genome Announc.">
        <title>Genome sequence of the food spoilage yeast Zygosaccharomyces bailii CLIB 213(T).</title>
        <authorList>
            <person name="Galeote V."/>
            <person name="Bigey F."/>
            <person name="Devillers H."/>
            <person name="Neuveglise C."/>
            <person name="Dequin S."/>
        </authorList>
    </citation>
    <scope>NUCLEOTIDE SEQUENCE [LARGE SCALE GENOMIC DNA]</scope>
    <source>
        <strain evidence="4">CLIB 213 / ATCC 58445 / CBS 680 / CCRC 21525 / NBRC 1098 / NCYC 1416 / NRRL Y-2227</strain>
    </source>
</reference>